<proteinExistence type="predicted"/>
<evidence type="ECO:0000313" key="2">
    <source>
        <dbReference type="Proteomes" id="UP000280819"/>
    </source>
</evidence>
<reference evidence="1 2" key="1">
    <citation type="submission" date="2018-11" db="EMBL/GenBank/DDBJ databases">
        <title>Genomes From Bacteria Associated with the Canine Oral Cavity: a Test Case for Automated Genome-Based Taxonomic Assignment.</title>
        <authorList>
            <person name="Coil D.A."/>
            <person name="Jospin G."/>
            <person name="Darling A.E."/>
            <person name="Wallis C."/>
            <person name="Davis I.J."/>
            <person name="Harris S."/>
            <person name="Eisen J.A."/>
            <person name="Holcombe L.J."/>
            <person name="O'Flynn C."/>
        </authorList>
    </citation>
    <scope>NUCLEOTIDE SEQUENCE [LARGE SCALE GENOMIC DNA]</scope>
    <source>
        <strain evidence="1 2">OH887_COT-365</strain>
    </source>
</reference>
<gene>
    <name evidence="1" type="ORF">EII34_10025</name>
</gene>
<dbReference type="OrthoDB" id="3245799at2"/>
<dbReference type="Proteomes" id="UP000280819">
    <property type="component" value="Unassembled WGS sequence"/>
</dbReference>
<dbReference type="EMBL" id="RQZG01000011">
    <property type="protein sequence ID" value="RRD04393.1"/>
    <property type="molecule type" value="Genomic_DNA"/>
</dbReference>
<evidence type="ECO:0000313" key="1">
    <source>
        <dbReference type="EMBL" id="RRD04393.1"/>
    </source>
</evidence>
<dbReference type="AlphaFoldDB" id="A0A3P1T7I3"/>
<accession>A0A3P1T7I3</accession>
<name>A0A3P1T7I3_9ACTN</name>
<comment type="caution">
    <text evidence="1">The sequence shown here is derived from an EMBL/GenBank/DDBJ whole genome shotgun (WGS) entry which is preliminary data.</text>
</comment>
<protein>
    <submittedName>
        <fullName evidence="1">Uncharacterized protein</fullName>
    </submittedName>
</protein>
<organism evidence="1 2">
    <name type="scientific">Arachnia propionica</name>
    <dbReference type="NCBI Taxonomy" id="1750"/>
    <lineage>
        <taxon>Bacteria</taxon>
        <taxon>Bacillati</taxon>
        <taxon>Actinomycetota</taxon>
        <taxon>Actinomycetes</taxon>
        <taxon>Propionibacteriales</taxon>
        <taxon>Propionibacteriaceae</taxon>
        <taxon>Arachnia</taxon>
    </lineage>
</organism>
<sequence>MTITIPALITRASSVADLAAQLEALPPDVRTGWTEDLQHSLASWQEQLDPGQLRTRIVQQGFDRVESFSSRDITSHERRQRLATRLVLVAVTLDATSEQVLSLFRRSTTHYLALDGGLPHVTRAMAARGTAWVEEFISGLRDMPGMVETASPLISRLLTALDLPIPDDPAYLAGFTRLPPGPGQRWQEHFLLACTVPDSFNHPEQDQQEHVATIRKAVATLRRTEPTDDDALLDGLLRVIERGERPGIQLEALAWIDGLGLDLTTESARVLAVLPDVGARIVVAFTRALLATELTDEQLWQLTAVVLPRREKHLKHEVLKRLATIEEPPRELVELVAPLAQTSDTTTAAIARKLLSSWCVSLPPPPIPRGLWRDPSLPASAPFPGVEHLVLDPVQLHTLVQETRRSWQNDVLGNWLLEERLLASLIATAHAHGPDIVVAACATLDPETALSPLATLLAQLGEGTLGLADLDDDEPVALGTARQHSVLLRLGELPTLLSTPSTDRWLITRDDLRARITRYHDAGVALDPADLAVTLARLEPDGEDDLAGLDAPIHGAGTRLAEVLASWRGAGIAPARLDVDQWWTWNPDPIRVTGEVPPWHALLGFSDAPGQLTGHLQPHLMARPSVEVLTNLTRSGPAAALERLVPCLAVAQRCDEPLMVATLATVAIIQPKARTIIAAALLEAWDQGRLKADDLVEGWQSPLWDVLRPENSNLRIERVEGRVLTLLTALTELGGVALAWPLLVAIAEELAAADRISSVAPSVLETVHTLLPEAHAARVFVELPNVVALADRDEKLKSIITARAIKERL</sequence>
<dbReference type="RefSeq" id="WP_124845023.1">
    <property type="nucleotide sequence ID" value="NZ_RQZG01000011.1"/>
</dbReference>